<protein>
    <submittedName>
        <fullName evidence="1">Aldo/keto reductase</fullName>
    </submittedName>
</protein>
<dbReference type="AlphaFoldDB" id="A0A4U3ACI1"/>
<sequence length="41" mass="4366">MEFSKLGNSGLTVSKIAYGNWINHGGKVNEDIANDCVKAAL</sequence>
<evidence type="ECO:0000313" key="2">
    <source>
        <dbReference type="Proteomes" id="UP000305524"/>
    </source>
</evidence>
<gene>
    <name evidence="1" type="ORF">FC701_11120</name>
</gene>
<dbReference type="EMBL" id="SZOD01000225">
    <property type="protein sequence ID" value="TKI85182.1"/>
    <property type="molecule type" value="Genomic_DNA"/>
</dbReference>
<proteinExistence type="predicted"/>
<dbReference type="Proteomes" id="UP000305524">
    <property type="component" value="Unassembled WGS sequence"/>
</dbReference>
<evidence type="ECO:0000313" key="1">
    <source>
        <dbReference type="EMBL" id="TKI85182.1"/>
    </source>
</evidence>
<feature type="non-terminal residue" evidence="1">
    <location>
        <position position="41"/>
    </location>
</feature>
<comment type="caution">
    <text evidence="1">The sequence shown here is derived from an EMBL/GenBank/DDBJ whole genome shotgun (WGS) entry which is preliminary data.</text>
</comment>
<reference evidence="1 2" key="1">
    <citation type="journal article" date="2019" name="Environ. Microbiol.">
        <title>An active ?-lactamase is a part of an orchestrated cell wall stress resistance network of Bacillus subtilis and related rhizosphere species.</title>
        <authorList>
            <person name="Bucher T."/>
            <person name="Keren-Paz A."/>
            <person name="Hausser J."/>
            <person name="Olender T."/>
            <person name="Cytryn E."/>
            <person name="Kolodkin-Gal I."/>
        </authorList>
    </citation>
    <scope>NUCLEOTIDE SEQUENCE [LARGE SCALE GENOMIC DNA]</scope>
    <source>
        <strain evidence="1 2">I186</strain>
    </source>
</reference>
<dbReference type="InterPro" id="IPR036812">
    <property type="entry name" value="NAD(P)_OxRdtase_dom_sf"/>
</dbReference>
<accession>A0A4U3ACI1</accession>
<organism evidence="1 2">
    <name type="scientific">Bacillus mycoides</name>
    <dbReference type="NCBI Taxonomy" id="1405"/>
    <lineage>
        <taxon>Bacteria</taxon>
        <taxon>Bacillati</taxon>
        <taxon>Bacillota</taxon>
        <taxon>Bacilli</taxon>
        <taxon>Bacillales</taxon>
        <taxon>Bacillaceae</taxon>
        <taxon>Bacillus</taxon>
        <taxon>Bacillus cereus group</taxon>
    </lineage>
</organism>
<name>A0A4U3ACI1_BACMY</name>
<dbReference type="SUPFAM" id="SSF51430">
    <property type="entry name" value="NAD(P)-linked oxidoreductase"/>
    <property type="match status" value="1"/>
</dbReference>
<dbReference type="Gene3D" id="3.20.20.100">
    <property type="entry name" value="NADP-dependent oxidoreductase domain"/>
    <property type="match status" value="1"/>
</dbReference>